<dbReference type="Pfam" id="PF01337">
    <property type="entry name" value="Barstar"/>
    <property type="match status" value="1"/>
</dbReference>
<dbReference type="Proteomes" id="UP001155059">
    <property type="component" value="Unassembled WGS sequence"/>
</dbReference>
<dbReference type="CDD" id="cd05140">
    <property type="entry name" value="Barstar_AU1054-like"/>
    <property type="match status" value="1"/>
</dbReference>
<dbReference type="AlphaFoldDB" id="A0A9X1YUE2"/>
<name>A0A9X1YUE2_9PSED</name>
<comment type="similarity">
    <text evidence="1">Belongs to the barstar family.</text>
</comment>
<comment type="caution">
    <text evidence="3">The sequence shown here is derived from an EMBL/GenBank/DDBJ whole genome shotgun (WGS) entry which is preliminary data.</text>
</comment>
<dbReference type="InterPro" id="IPR000468">
    <property type="entry name" value="Barstar"/>
</dbReference>
<dbReference type="InterPro" id="IPR035905">
    <property type="entry name" value="Barstar-like_sf"/>
</dbReference>
<dbReference type="RefSeq" id="WP_268265101.1">
    <property type="nucleotide sequence ID" value="NZ_JALQCW010000022.1"/>
</dbReference>
<evidence type="ECO:0000313" key="4">
    <source>
        <dbReference type="Proteomes" id="UP001155059"/>
    </source>
</evidence>
<sequence length="95" mass="10839">MDRVPVVDIDLSSVTTAGELHGRLRDVLGFPDWYGCNWDAFWDAITGLVDLPEQLRITGWPVLSQRLPEDARLMKKCLAEMNTQYPEMATQVLFD</sequence>
<evidence type="ECO:0000313" key="3">
    <source>
        <dbReference type="EMBL" id="MCK9798166.1"/>
    </source>
</evidence>
<dbReference type="Gene3D" id="3.30.370.10">
    <property type="entry name" value="Barstar-like"/>
    <property type="match status" value="1"/>
</dbReference>
<evidence type="ECO:0000256" key="1">
    <source>
        <dbReference type="ARBA" id="ARBA00006845"/>
    </source>
</evidence>
<proteinExistence type="inferred from homology"/>
<dbReference type="SUPFAM" id="SSF52038">
    <property type="entry name" value="Barstar-related"/>
    <property type="match status" value="1"/>
</dbReference>
<gene>
    <name evidence="3" type="ORF">M1B34_10655</name>
</gene>
<protein>
    <submittedName>
        <fullName evidence="3">Barstar family protein</fullName>
    </submittedName>
</protein>
<feature type="domain" description="Barstar (barnase inhibitor)" evidence="2">
    <location>
        <begin position="5"/>
        <end position="87"/>
    </location>
</feature>
<evidence type="ECO:0000259" key="2">
    <source>
        <dbReference type="Pfam" id="PF01337"/>
    </source>
</evidence>
<reference evidence="3 4" key="1">
    <citation type="journal article" date="2022" name="Int. J. Syst. Evol. Microbiol.">
        <title>Pseudomonas aegrilactucae sp. nov. and Pseudomonas morbosilactucae sp. nov., pathogens causing bacterial rot of lettuce in Japan.</title>
        <authorList>
            <person name="Sawada H."/>
            <person name="Fujikawa T."/>
            <person name="Satou M."/>
        </authorList>
    </citation>
    <scope>NUCLEOTIDE SEQUENCE [LARGE SCALE GENOMIC DNA]</scope>
    <source>
        <strain evidence="3 4">MAFF 302030</strain>
    </source>
</reference>
<reference evidence="3 4" key="2">
    <citation type="journal article" date="2023" name="Plant Pathol.">
        <title>Dismantling and reorganizing Pseudomonas marginalis sensu#lato.</title>
        <authorList>
            <person name="Sawada H."/>
            <person name="Fujikawa T."/>
            <person name="Satou M."/>
        </authorList>
    </citation>
    <scope>NUCLEOTIDE SEQUENCE [LARGE SCALE GENOMIC DNA]</scope>
    <source>
        <strain evidence="3 4">MAFF 302030</strain>
    </source>
</reference>
<dbReference type="EMBL" id="JALQCW010000022">
    <property type="protein sequence ID" value="MCK9798166.1"/>
    <property type="molecule type" value="Genomic_DNA"/>
</dbReference>
<accession>A0A9X1YUE2</accession>
<organism evidence="3 4">
    <name type="scientific">Pseudomonas morbosilactucae</name>
    <dbReference type="NCBI Taxonomy" id="2938197"/>
    <lineage>
        <taxon>Bacteria</taxon>
        <taxon>Pseudomonadati</taxon>
        <taxon>Pseudomonadota</taxon>
        <taxon>Gammaproteobacteria</taxon>
        <taxon>Pseudomonadales</taxon>
        <taxon>Pseudomonadaceae</taxon>
        <taxon>Pseudomonas</taxon>
    </lineage>
</organism>